<proteinExistence type="predicted"/>
<evidence type="ECO:0008006" key="5">
    <source>
        <dbReference type="Google" id="ProtNLM"/>
    </source>
</evidence>
<dbReference type="SUPFAM" id="SSF49265">
    <property type="entry name" value="Fibronectin type III"/>
    <property type="match status" value="1"/>
</dbReference>
<evidence type="ECO:0000313" key="3">
    <source>
        <dbReference type="EMBL" id="CAI5455183.1"/>
    </source>
</evidence>
<reference evidence="3" key="1">
    <citation type="submission" date="2022-11" db="EMBL/GenBank/DDBJ databases">
        <authorList>
            <person name="Kikuchi T."/>
        </authorList>
    </citation>
    <scope>NUCLEOTIDE SEQUENCE</scope>
    <source>
        <strain evidence="3">PS1010</strain>
    </source>
</reference>
<dbReference type="AlphaFoldDB" id="A0A9P1J3P3"/>
<name>A0A9P1J3P3_9PELO</name>
<dbReference type="InterPro" id="IPR003961">
    <property type="entry name" value="FN3_dom"/>
</dbReference>
<accession>A0A9P1J3P3</accession>
<keyword evidence="1" id="KW-0472">Membrane</keyword>
<evidence type="ECO:0000256" key="2">
    <source>
        <dbReference type="SAM" id="SignalP"/>
    </source>
</evidence>
<dbReference type="CDD" id="cd00063">
    <property type="entry name" value="FN3"/>
    <property type="match status" value="1"/>
</dbReference>
<comment type="caution">
    <text evidence="3">The sequence shown here is derived from an EMBL/GenBank/DDBJ whole genome shotgun (WGS) entry which is preliminary data.</text>
</comment>
<dbReference type="Proteomes" id="UP001152747">
    <property type="component" value="Unassembled WGS sequence"/>
</dbReference>
<feature type="signal peptide" evidence="2">
    <location>
        <begin position="1"/>
        <end position="16"/>
    </location>
</feature>
<gene>
    <name evidence="3" type="ORF">CAMP_LOCUS17820</name>
</gene>
<dbReference type="EMBL" id="CANHGI010000006">
    <property type="protein sequence ID" value="CAI5455183.1"/>
    <property type="molecule type" value="Genomic_DNA"/>
</dbReference>
<keyword evidence="1" id="KW-1133">Transmembrane helix</keyword>
<feature type="chain" id="PRO_5040496874" description="Fibronectin type-III domain-containing protein" evidence="2">
    <location>
        <begin position="17"/>
        <end position="152"/>
    </location>
</feature>
<sequence length="152" mass="17903">MMLFFLFSVLVSTVFCDTQVEEITHTFELTVLQDHYAEIEIDIERKDLEQVGVEYRQVWKDFWIYKAAGKSPRVHISNLKPWSKYELRVVKDPGNGILRKTISKTLRFTTLEKRRPSFFENLFETFLSWLPVIIIAIVMCLVAGFLIKILIL</sequence>
<keyword evidence="2" id="KW-0732">Signal</keyword>
<dbReference type="InterPro" id="IPR036116">
    <property type="entry name" value="FN3_sf"/>
</dbReference>
<protein>
    <recommendedName>
        <fullName evidence="5">Fibronectin type-III domain-containing protein</fullName>
    </recommendedName>
</protein>
<evidence type="ECO:0000256" key="1">
    <source>
        <dbReference type="SAM" id="Phobius"/>
    </source>
</evidence>
<evidence type="ECO:0000313" key="4">
    <source>
        <dbReference type="Proteomes" id="UP001152747"/>
    </source>
</evidence>
<keyword evidence="1" id="KW-0812">Transmembrane</keyword>
<feature type="transmembrane region" description="Helical" evidence="1">
    <location>
        <begin position="126"/>
        <end position="151"/>
    </location>
</feature>
<organism evidence="3 4">
    <name type="scientific">Caenorhabditis angaria</name>
    <dbReference type="NCBI Taxonomy" id="860376"/>
    <lineage>
        <taxon>Eukaryota</taxon>
        <taxon>Metazoa</taxon>
        <taxon>Ecdysozoa</taxon>
        <taxon>Nematoda</taxon>
        <taxon>Chromadorea</taxon>
        <taxon>Rhabditida</taxon>
        <taxon>Rhabditina</taxon>
        <taxon>Rhabditomorpha</taxon>
        <taxon>Rhabditoidea</taxon>
        <taxon>Rhabditidae</taxon>
        <taxon>Peloderinae</taxon>
        <taxon>Caenorhabditis</taxon>
    </lineage>
</organism>
<keyword evidence="4" id="KW-1185">Reference proteome</keyword>